<reference evidence="2" key="2">
    <citation type="submission" date="2023-06" db="EMBL/GenBank/DDBJ databases">
        <authorList>
            <consortium name="Lawrence Berkeley National Laboratory"/>
            <person name="Haridas S."/>
            <person name="Hensen N."/>
            <person name="Bonometti L."/>
            <person name="Westerberg I."/>
            <person name="Brannstrom I.O."/>
            <person name="Guillou S."/>
            <person name="Cros-Aarteil S."/>
            <person name="Calhoun S."/>
            <person name="Kuo A."/>
            <person name="Mondo S."/>
            <person name="Pangilinan J."/>
            <person name="Riley R."/>
            <person name="Labutti K."/>
            <person name="Andreopoulos B."/>
            <person name="Lipzen A."/>
            <person name="Chen C."/>
            <person name="Yanf M."/>
            <person name="Daum C."/>
            <person name="Ng V."/>
            <person name="Clum A."/>
            <person name="Steindorff A."/>
            <person name="Ohm R."/>
            <person name="Martin F."/>
            <person name="Silar P."/>
            <person name="Natvig D."/>
            <person name="Lalanne C."/>
            <person name="Gautier V."/>
            <person name="Ament-Velasquez S.L."/>
            <person name="Kruys A."/>
            <person name="Hutchinson M.I."/>
            <person name="Powell A.J."/>
            <person name="Barry K."/>
            <person name="Miller A.N."/>
            <person name="Grigoriev I.V."/>
            <person name="Debuchy R."/>
            <person name="Gladieux P."/>
            <person name="Thoren M.H."/>
            <person name="Johannesson H."/>
        </authorList>
    </citation>
    <scope>NUCLEOTIDE SEQUENCE</scope>
    <source>
        <strain evidence="2">CBS 560.94</strain>
    </source>
</reference>
<evidence type="ECO:0000313" key="2">
    <source>
        <dbReference type="EMBL" id="KAK3351781.1"/>
    </source>
</evidence>
<organism evidence="2 3">
    <name type="scientific">Neurospora tetraspora</name>
    <dbReference type="NCBI Taxonomy" id="94610"/>
    <lineage>
        <taxon>Eukaryota</taxon>
        <taxon>Fungi</taxon>
        <taxon>Dikarya</taxon>
        <taxon>Ascomycota</taxon>
        <taxon>Pezizomycotina</taxon>
        <taxon>Sordariomycetes</taxon>
        <taxon>Sordariomycetidae</taxon>
        <taxon>Sordariales</taxon>
        <taxon>Sordariaceae</taxon>
        <taxon>Neurospora</taxon>
    </lineage>
</organism>
<accession>A0AAE0JLU5</accession>
<reference evidence="2" key="1">
    <citation type="journal article" date="2023" name="Mol. Phylogenet. Evol.">
        <title>Genome-scale phylogeny and comparative genomics of the fungal order Sordariales.</title>
        <authorList>
            <person name="Hensen N."/>
            <person name="Bonometti L."/>
            <person name="Westerberg I."/>
            <person name="Brannstrom I.O."/>
            <person name="Guillou S."/>
            <person name="Cros-Aarteil S."/>
            <person name="Calhoun S."/>
            <person name="Haridas S."/>
            <person name="Kuo A."/>
            <person name="Mondo S."/>
            <person name="Pangilinan J."/>
            <person name="Riley R."/>
            <person name="LaButti K."/>
            <person name="Andreopoulos B."/>
            <person name="Lipzen A."/>
            <person name="Chen C."/>
            <person name="Yan M."/>
            <person name="Daum C."/>
            <person name="Ng V."/>
            <person name="Clum A."/>
            <person name="Steindorff A."/>
            <person name="Ohm R.A."/>
            <person name="Martin F."/>
            <person name="Silar P."/>
            <person name="Natvig D.O."/>
            <person name="Lalanne C."/>
            <person name="Gautier V."/>
            <person name="Ament-Velasquez S.L."/>
            <person name="Kruys A."/>
            <person name="Hutchinson M.I."/>
            <person name="Powell A.J."/>
            <person name="Barry K."/>
            <person name="Miller A.N."/>
            <person name="Grigoriev I.V."/>
            <person name="Debuchy R."/>
            <person name="Gladieux P."/>
            <person name="Hiltunen Thoren M."/>
            <person name="Johannesson H."/>
        </authorList>
    </citation>
    <scope>NUCLEOTIDE SEQUENCE</scope>
    <source>
        <strain evidence="2">CBS 560.94</strain>
    </source>
</reference>
<dbReference type="EMBL" id="JAUEPP010000002">
    <property type="protein sequence ID" value="KAK3351781.1"/>
    <property type="molecule type" value="Genomic_DNA"/>
</dbReference>
<dbReference type="AlphaFoldDB" id="A0AAE0JLU5"/>
<evidence type="ECO:0000313" key="3">
    <source>
        <dbReference type="Proteomes" id="UP001278500"/>
    </source>
</evidence>
<comment type="caution">
    <text evidence="2">The sequence shown here is derived from an EMBL/GenBank/DDBJ whole genome shotgun (WGS) entry which is preliminary data.</text>
</comment>
<sequence length="221" mass="24059">MVSLANPLISKERQCHRCPGKTGHDSPDGREHDFAAHALTQPAFRSSIAFEALKAAPSMKGIFYVQDICVTYLCGLGRSCTNNTSTHLEKILQPPVTHGQPKNGTTPQSQKVFQRHEIVSKTNPAACTLERKEGIPTKVPLRTALHQAGLLWPSKTNGHGSKSSEAKDGEEAACVNNRPSLWMPVLVGARWWTGSWDGMCSPGPDRSKPTKAHQAHRAPQA</sequence>
<gene>
    <name evidence="2" type="ORF">B0H65DRAFT_134666</name>
</gene>
<evidence type="ECO:0000256" key="1">
    <source>
        <dbReference type="SAM" id="MobiDB-lite"/>
    </source>
</evidence>
<feature type="region of interest" description="Disordered" evidence="1">
    <location>
        <begin position="200"/>
        <end position="221"/>
    </location>
</feature>
<name>A0AAE0JLU5_9PEZI</name>
<dbReference type="Proteomes" id="UP001278500">
    <property type="component" value="Unassembled WGS sequence"/>
</dbReference>
<keyword evidence="3" id="KW-1185">Reference proteome</keyword>
<dbReference type="RefSeq" id="XP_062685076.1">
    <property type="nucleotide sequence ID" value="XM_062820848.1"/>
</dbReference>
<feature type="compositionally biased region" description="Basic residues" evidence="1">
    <location>
        <begin position="209"/>
        <end position="221"/>
    </location>
</feature>
<dbReference type="GeneID" id="87858002"/>
<protein>
    <submittedName>
        <fullName evidence="2">Uncharacterized protein</fullName>
    </submittedName>
</protein>
<proteinExistence type="predicted"/>
<feature type="region of interest" description="Disordered" evidence="1">
    <location>
        <begin position="152"/>
        <end position="172"/>
    </location>
</feature>